<evidence type="ECO:0000313" key="3">
    <source>
        <dbReference type="Proteomes" id="UP001460270"/>
    </source>
</evidence>
<dbReference type="Proteomes" id="UP001460270">
    <property type="component" value="Unassembled WGS sequence"/>
</dbReference>
<gene>
    <name evidence="2" type="ORF">WMY93_010408</name>
</gene>
<organism evidence="2 3">
    <name type="scientific">Mugilogobius chulae</name>
    <name type="common">yellowstripe goby</name>
    <dbReference type="NCBI Taxonomy" id="88201"/>
    <lineage>
        <taxon>Eukaryota</taxon>
        <taxon>Metazoa</taxon>
        <taxon>Chordata</taxon>
        <taxon>Craniata</taxon>
        <taxon>Vertebrata</taxon>
        <taxon>Euteleostomi</taxon>
        <taxon>Actinopterygii</taxon>
        <taxon>Neopterygii</taxon>
        <taxon>Teleostei</taxon>
        <taxon>Neoteleostei</taxon>
        <taxon>Acanthomorphata</taxon>
        <taxon>Gobiaria</taxon>
        <taxon>Gobiiformes</taxon>
        <taxon>Gobioidei</taxon>
        <taxon>Gobiidae</taxon>
        <taxon>Gobionellinae</taxon>
        <taxon>Mugilogobius</taxon>
    </lineage>
</organism>
<keyword evidence="3" id="KW-1185">Reference proteome</keyword>
<proteinExistence type="predicted"/>
<accession>A0AAW0PB22</accession>
<dbReference type="EMBL" id="JBBPFD010000007">
    <property type="protein sequence ID" value="KAK7919124.1"/>
    <property type="molecule type" value="Genomic_DNA"/>
</dbReference>
<sequence length="107" mass="11201">MGQDLSRVNDGSGQRKERSIIKEAPGGSTEPDHAGKKHRSTASVSSGVSMKSDRSKGKPPAFSPEPAPSDSRHRSTASLSSGLSMKSARSKGNNPNFSHEPAPSDSQ</sequence>
<evidence type="ECO:0000313" key="2">
    <source>
        <dbReference type="EMBL" id="KAK7919124.1"/>
    </source>
</evidence>
<comment type="caution">
    <text evidence="2">The sequence shown here is derived from an EMBL/GenBank/DDBJ whole genome shotgun (WGS) entry which is preliminary data.</text>
</comment>
<feature type="region of interest" description="Disordered" evidence="1">
    <location>
        <begin position="1"/>
        <end position="107"/>
    </location>
</feature>
<dbReference type="AlphaFoldDB" id="A0AAW0PB22"/>
<protein>
    <submittedName>
        <fullName evidence="2">Uncharacterized protein</fullName>
    </submittedName>
</protein>
<reference evidence="3" key="1">
    <citation type="submission" date="2024-04" db="EMBL/GenBank/DDBJ databases">
        <title>Salinicola lusitanus LLJ914,a marine bacterium isolated from the Okinawa Trough.</title>
        <authorList>
            <person name="Li J."/>
        </authorList>
    </citation>
    <scope>NUCLEOTIDE SEQUENCE [LARGE SCALE GENOMIC DNA]</scope>
</reference>
<evidence type="ECO:0000256" key="1">
    <source>
        <dbReference type="SAM" id="MobiDB-lite"/>
    </source>
</evidence>
<name>A0AAW0PB22_9GOBI</name>